<keyword evidence="2 7" id="KW-0808">Transferase</keyword>
<dbReference type="OrthoDB" id="9926at2"/>
<reference evidence="8" key="1">
    <citation type="submission" date="2015-08" db="EMBL/GenBank/DDBJ databases">
        <title>Fjat-14210 dsm16467.</title>
        <authorList>
            <person name="Liu B."/>
            <person name="Wang J."/>
            <person name="Zhu Y."/>
            <person name="Liu G."/>
            <person name="Chen Q."/>
            <person name="Chen Z."/>
            <person name="Lan J."/>
            <person name="Che J."/>
            <person name="Ge C."/>
            <person name="Shi H."/>
            <person name="Pan Z."/>
            <person name="Liu X."/>
        </authorList>
    </citation>
    <scope>NUCLEOTIDE SEQUENCE [LARGE SCALE GENOMIC DNA]</scope>
    <source>
        <strain evidence="8">DSM 16467</strain>
    </source>
</reference>
<accession>A0A0M0L9A6</accession>
<evidence type="ECO:0000313" key="8">
    <source>
        <dbReference type="Proteomes" id="UP000037558"/>
    </source>
</evidence>
<dbReference type="PANTHER" id="PTHR43285:SF2">
    <property type="entry name" value="ANTHRANILATE PHOSPHORIBOSYLTRANSFERASE"/>
    <property type="match status" value="1"/>
</dbReference>
<evidence type="ECO:0000256" key="2">
    <source>
        <dbReference type="ARBA" id="ARBA00022679"/>
    </source>
</evidence>
<dbReference type="InterPro" id="IPR036320">
    <property type="entry name" value="Glycosyl_Trfase_fam3_N_dom_sf"/>
</dbReference>
<sequence>MQQWIKEVARGKRGAHDLTYEQAKEAAAAIVSGASSDIQTTAFFIGQRIKTESAEELQAFVEAYSEATEKVPLTEALREKAIDFAGPYAGRNSFLATLSVSLLLAARGIPAFLHSSDALPPKYGTTIKALLHTLGVSVTRTPEEEGAVLEELKIGFVDTERYSEALHRARMMRTEIGVRTVLNTVEKLLNVSGSRSIMLGAFHRTAINKMLPIFSSMNYSHAYIVQGIEGSEDVPVHRNSFVFHVTNGVADSFIVQPRDYELSVEEESFPKQLTLEEQVNITRSILKGDQTSALLPHYNQVVLNAGLRYYLFGYEKSIEEGIQYAKNQLKSGIGYTQLEKWKEWR</sequence>
<dbReference type="Gene3D" id="3.40.1030.10">
    <property type="entry name" value="Nucleoside phosphorylase/phosphoribosyltransferase catalytic domain"/>
    <property type="match status" value="1"/>
</dbReference>
<evidence type="ECO:0000259" key="5">
    <source>
        <dbReference type="Pfam" id="PF00591"/>
    </source>
</evidence>
<keyword evidence="1" id="KW-0328">Glycosyltransferase</keyword>
<feature type="domain" description="Glycosyl transferase family 3 N-terminal" evidence="6">
    <location>
        <begin position="3"/>
        <end position="66"/>
    </location>
</feature>
<keyword evidence="8" id="KW-1185">Reference proteome</keyword>
<dbReference type="GO" id="GO:0004048">
    <property type="term" value="F:anthranilate phosphoribosyltransferase activity"/>
    <property type="evidence" value="ECO:0007669"/>
    <property type="project" value="InterPro"/>
</dbReference>
<dbReference type="Pfam" id="PF02885">
    <property type="entry name" value="Glycos_trans_3N"/>
    <property type="match status" value="1"/>
</dbReference>
<dbReference type="AlphaFoldDB" id="A0A0M0L9A6"/>
<dbReference type="SUPFAM" id="SSF47648">
    <property type="entry name" value="Nucleoside phosphorylase/phosphoribosyltransferase N-terminal domain"/>
    <property type="match status" value="1"/>
</dbReference>
<dbReference type="InterPro" id="IPR017459">
    <property type="entry name" value="Glycosyl_Trfase_fam3_N_dom"/>
</dbReference>
<dbReference type="SUPFAM" id="SSF52418">
    <property type="entry name" value="Nucleoside phosphorylase/phosphoribosyltransferase catalytic domain"/>
    <property type="match status" value="1"/>
</dbReference>
<gene>
    <name evidence="7" type="ORF">AMD01_06140</name>
</gene>
<evidence type="ECO:0000256" key="1">
    <source>
        <dbReference type="ARBA" id="ARBA00022676"/>
    </source>
</evidence>
<keyword evidence="4" id="KW-0057">Aromatic amino acid biosynthesis</keyword>
<evidence type="ECO:0000256" key="3">
    <source>
        <dbReference type="ARBA" id="ARBA00022822"/>
    </source>
</evidence>
<dbReference type="Pfam" id="PF00591">
    <property type="entry name" value="Glycos_transf_3"/>
    <property type="match status" value="1"/>
</dbReference>
<dbReference type="STRING" id="284581.AMD01_06140"/>
<dbReference type="InterPro" id="IPR005940">
    <property type="entry name" value="Anthranilate_Pribosyl_Tfrase"/>
</dbReference>
<organism evidence="7 8">
    <name type="scientific">Priestia koreensis</name>
    <dbReference type="NCBI Taxonomy" id="284581"/>
    <lineage>
        <taxon>Bacteria</taxon>
        <taxon>Bacillati</taxon>
        <taxon>Bacillota</taxon>
        <taxon>Bacilli</taxon>
        <taxon>Bacillales</taxon>
        <taxon>Bacillaceae</taxon>
        <taxon>Priestia</taxon>
    </lineage>
</organism>
<evidence type="ECO:0000313" key="7">
    <source>
        <dbReference type="EMBL" id="KOO47614.1"/>
    </source>
</evidence>
<comment type="caution">
    <text evidence="7">The sequence shown here is derived from an EMBL/GenBank/DDBJ whole genome shotgun (WGS) entry which is preliminary data.</text>
</comment>
<evidence type="ECO:0000259" key="6">
    <source>
        <dbReference type="Pfam" id="PF02885"/>
    </source>
</evidence>
<dbReference type="GO" id="GO:0005829">
    <property type="term" value="C:cytosol"/>
    <property type="evidence" value="ECO:0007669"/>
    <property type="project" value="TreeGrafter"/>
</dbReference>
<dbReference type="GO" id="GO:0000162">
    <property type="term" value="P:L-tryptophan biosynthetic process"/>
    <property type="evidence" value="ECO:0007669"/>
    <property type="project" value="UniProtKB-KW"/>
</dbReference>
<proteinExistence type="predicted"/>
<protein>
    <submittedName>
        <fullName evidence="7">Glycosyl transferase</fullName>
    </submittedName>
</protein>
<keyword evidence="3" id="KW-0822">Tryptophan biosynthesis</keyword>
<dbReference type="RefSeq" id="WP_053400525.1">
    <property type="nucleotide sequence ID" value="NZ_LILC01000007.1"/>
</dbReference>
<feature type="domain" description="Glycosyl transferase family 3" evidence="5">
    <location>
        <begin position="90"/>
        <end position="332"/>
    </location>
</feature>
<dbReference type="PATRIC" id="fig|284581.3.peg.4628"/>
<name>A0A0M0L9A6_9BACI</name>
<dbReference type="PANTHER" id="PTHR43285">
    <property type="entry name" value="ANTHRANILATE PHOSPHORIBOSYLTRANSFERASE"/>
    <property type="match status" value="1"/>
</dbReference>
<keyword evidence="3" id="KW-0028">Amino-acid biosynthesis</keyword>
<dbReference type="InterPro" id="IPR000312">
    <property type="entry name" value="Glycosyl_Trfase_fam3"/>
</dbReference>
<dbReference type="Gene3D" id="1.20.970.10">
    <property type="entry name" value="Transferase, Pyrimidine Nucleoside Phosphorylase, Chain C"/>
    <property type="match status" value="1"/>
</dbReference>
<dbReference type="EMBL" id="LILC01000007">
    <property type="protein sequence ID" value="KOO47614.1"/>
    <property type="molecule type" value="Genomic_DNA"/>
</dbReference>
<dbReference type="Proteomes" id="UP000037558">
    <property type="component" value="Unassembled WGS sequence"/>
</dbReference>
<evidence type="ECO:0000256" key="4">
    <source>
        <dbReference type="ARBA" id="ARBA00023141"/>
    </source>
</evidence>
<dbReference type="InterPro" id="IPR035902">
    <property type="entry name" value="Nuc_phospho_transferase"/>
</dbReference>